<feature type="compositionally biased region" description="Basic and acidic residues" evidence="1">
    <location>
        <begin position="7"/>
        <end position="20"/>
    </location>
</feature>
<dbReference type="Gene3D" id="3.40.33.10">
    <property type="entry name" value="CAP"/>
    <property type="match status" value="1"/>
</dbReference>
<dbReference type="PRINTS" id="PR00837">
    <property type="entry name" value="V5TPXLIKE"/>
</dbReference>
<dbReference type="InterPro" id="IPR035940">
    <property type="entry name" value="CAP_sf"/>
</dbReference>
<evidence type="ECO:0000313" key="3">
    <source>
        <dbReference type="EMBL" id="CZT06068.1"/>
    </source>
</evidence>
<reference evidence="4" key="1">
    <citation type="submission" date="2016-03" db="EMBL/GenBank/DDBJ databases">
        <authorList>
            <person name="Guldener U."/>
        </authorList>
    </citation>
    <scope>NUCLEOTIDE SEQUENCE [LARGE SCALE GENOMIC DNA]</scope>
    <source>
        <strain evidence="4">04CH-RAC-A.6.1</strain>
    </source>
</reference>
<sequence length="377" mass="42826">MIPSGSERQEILDIHNEGSDLFHCPKKQNTKHQHAARRESPGGPRPDVAWSNKLAAAAEKYAKELARSNRGLKHEDQNTMGENLAQSTGYIRSNPEAVRAWVSERKYYHGEPIGTKKKSKKEQVGHYLQVIFKPVTKVGMAIVTSGKETYNVARYDKIQMEGERPWGSATMIPQVQDHDKIKEKEPAKQKEKAKGIIKTTEIDKTTRNEKVKVGENAKTNEKKNAKAEEKESEKAKVVMTKENETTMKDRKTMEVRKTTENGQAKDNSQAKDKEETNETVAKRPEIAMHKRAAPPKTPLKGILKKPTENEPSYPGQSTYPATGQSRPNEHRPAVFIDSPRARPSPREPSPRRRVFEEVSLWECIKDSITRELAEFRR</sequence>
<evidence type="ECO:0000256" key="1">
    <source>
        <dbReference type="SAM" id="MobiDB-lite"/>
    </source>
</evidence>
<evidence type="ECO:0000313" key="4">
    <source>
        <dbReference type="Proteomes" id="UP000178912"/>
    </source>
</evidence>
<feature type="domain" description="SCP" evidence="2">
    <location>
        <begin position="6"/>
        <end position="162"/>
    </location>
</feature>
<feature type="compositionally biased region" description="Basic and acidic residues" evidence="1">
    <location>
        <begin position="268"/>
        <end position="288"/>
    </location>
</feature>
<dbReference type="OrthoDB" id="43654at2759"/>
<dbReference type="SUPFAM" id="SSF55797">
    <property type="entry name" value="PR-1-like"/>
    <property type="match status" value="1"/>
</dbReference>
<feature type="compositionally biased region" description="Polar residues" evidence="1">
    <location>
        <begin position="314"/>
        <end position="326"/>
    </location>
</feature>
<dbReference type="AlphaFoldDB" id="A0A1E1L8X1"/>
<proteinExistence type="predicted"/>
<dbReference type="InterPro" id="IPR014044">
    <property type="entry name" value="CAP_dom"/>
</dbReference>
<name>A0A1E1L8X1_9HELO</name>
<dbReference type="EMBL" id="FJUX01000082">
    <property type="protein sequence ID" value="CZT06068.1"/>
    <property type="molecule type" value="Genomic_DNA"/>
</dbReference>
<dbReference type="Proteomes" id="UP000178912">
    <property type="component" value="Unassembled WGS sequence"/>
</dbReference>
<dbReference type="SMART" id="SM00198">
    <property type="entry name" value="SCP"/>
    <property type="match status" value="1"/>
</dbReference>
<dbReference type="InterPro" id="IPR001283">
    <property type="entry name" value="CRISP-related"/>
</dbReference>
<dbReference type="Pfam" id="PF00188">
    <property type="entry name" value="CAP"/>
    <property type="match status" value="1"/>
</dbReference>
<feature type="compositionally biased region" description="Basic residues" evidence="1">
    <location>
        <begin position="24"/>
        <end position="35"/>
    </location>
</feature>
<accession>A0A1E1L8X1</accession>
<feature type="region of interest" description="Disordered" evidence="1">
    <location>
        <begin position="166"/>
        <end position="355"/>
    </location>
</feature>
<feature type="compositionally biased region" description="Basic and acidic residues" evidence="1">
    <location>
        <begin position="176"/>
        <end position="259"/>
    </location>
</feature>
<gene>
    <name evidence="3" type="ORF">RAG0_11905</name>
</gene>
<protein>
    <recommendedName>
        <fullName evidence="2">SCP domain-containing protein</fullName>
    </recommendedName>
</protein>
<keyword evidence="4" id="KW-1185">Reference proteome</keyword>
<feature type="compositionally biased region" description="Basic and acidic residues" evidence="1">
    <location>
        <begin position="344"/>
        <end position="355"/>
    </location>
</feature>
<evidence type="ECO:0000259" key="2">
    <source>
        <dbReference type="SMART" id="SM00198"/>
    </source>
</evidence>
<dbReference type="PANTHER" id="PTHR10334">
    <property type="entry name" value="CYSTEINE-RICH SECRETORY PROTEIN-RELATED"/>
    <property type="match status" value="1"/>
</dbReference>
<organism evidence="3 4">
    <name type="scientific">Rhynchosporium agropyri</name>
    <dbReference type="NCBI Taxonomy" id="914238"/>
    <lineage>
        <taxon>Eukaryota</taxon>
        <taxon>Fungi</taxon>
        <taxon>Dikarya</taxon>
        <taxon>Ascomycota</taxon>
        <taxon>Pezizomycotina</taxon>
        <taxon>Leotiomycetes</taxon>
        <taxon>Helotiales</taxon>
        <taxon>Ploettnerulaceae</taxon>
        <taxon>Rhynchosporium</taxon>
    </lineage>
</organism>
<feature type="region of interest" description="Disordered" evidence="1">
    <location>
        <begin position="1"/>
        <end position="49"/>
    </location>
</feature>